<accession>A0A803R6B4</accession>
<proteinExistence type="predicted"/>
<dbReference type="AlphaFoldDB" id="A0A803R6B4"/>
<evidence type="ECO:0000313" key="2">
    <source>
        <dbReference type="Proteomes" id="UP000596661"/>
    </source>
</evidence>
<dbReference type="Proteomes" id="UP000596661">
    <property type="component" value="Chromosome 6"/>
</dbReference>
<sequence>MVMSFNLLITNRAKLHLYFYDSAQVVSSEEMFIYNLPKNKHVFRHNQIVPNSTCINSLSAHPQASYNSFLHDIFLLLQQDSA</sequence>
<evidence type="ECO:0000313" key="1">
    <source>
        <dbReference type="EnsemblPlants" id="cds.novel_model_5604_5bd9a17a"/>
    </source>
</evidence>
<protein>
    <submittedName>
        <fullName evidence="1">Uncharacterized protein</fullName>
    </submittedName>
</protein>
<keyword evidence="2" id="KW-1185">Reference proteome</keyword>
<dbReference type="EMBL" id="UZAU01000606">
    <property type="status" value="NOT_ANNOTATED_CDS"/>
    <property type="molecule type" value="Genomic_DNA"/>
</dbReference>
<dbReference type="Gramene" id="novel_model_5604_5bd9a17a">
    <property type="protein sequence ID" value="cds.novel_model_5604_5bd9a17a"/>
    <property type="gene ID" value="novel_gene_2882_5bd9a17a"/>
</dbReference>
<reference evidence="1" key="1">
    <citation type="submission" date="2018-11" db="EMBL/GenBank/DDBJ databases">
        <authorList>
            <person name="Grassa J C."/>
        </authorList>
    </citation>
    <scope>NUCLEOTIDE SEQUENCE [LARGE SCALE GENOMIC DNA]</scope>
</reference>
<organism evidence="1 2">
    <name type="scientific">Cannabis sativa</name>
    <name type="common">Hemp</name>
    <name type="synonym">Marijuana</name>
    <dbReference type="NCBI Taxonomy" id="3483"/>
    <lineage>
        <taxon>Eukaryota</taxon>
        <taxon>Viridiplantae</taxon>
        <taxon>Streptophyta</taxon>
        <taxon>Embryophyta</taxon>
        <taxon>Tracheophyta</taxon>
        <taxon>Spermatophyta</taxon>
        <taxon>Magnoliopsida</taxon>
        <taxon>eudicotyledons</taxon>
        <taxon>Gunneridae</taxon>
        <taxon>Pentapetalae</taxon>
        <taxon>rosids</taxon>
        <taxon>fabids</taxon>
        <taxon>Rosales</taxon>
        <taxon>Cannabaceae</taxon>
        <taxon>Cannabis</taxon>
    </lineage>
</organism>
<dbReference type="EnsemblPlants" id="novel_model_5604_5bd9a17a">
    <property type="protein sequence ID" value="cds.novel_model_5604_5bd9a17a"/>
    <property type="gene ID" value="novel_gene_2882_5bd9a17a"/>
</dbReference>
<reference evidence="1" key="2">
    <citation type="submission" date="2021-03" db="UniProtKB">
        <authorList>
            <consortium name="EnsemblPlants"/>
        </authorList>
    </citation>
    <scope>IDENTIFICATION</scope>
</reference>
<name>A0A803R6B4_CANSA</name>